<dbReference type="EMBL" id="JASCZI010030288">
    <property type="protein sequence ID" value="MED6120670.1"/>
    <property type="molecule type" value="Genomic_DNA"/>
</dbReference>
<keyword evidence="4" id="KW-1185">Reference proteome</keyword>
<protein>
    <recommendedName>
        <fullName evidence="2">Protein kinase domain-containing protein</fullName>
    </recommendedName>
</protein>
<dbReference type="InterPro" id="IPR011009">
    <property type="entry name" value="Kinase-like_dom_sf"/>
</dbReference>
<dbReference type="InterPro" id="IPR051824">
    <property type="entry name" value="LRR_Rcpt-Like_S/T_Kinase"/>
</dbReference>
<evidence type="ECO:0000313" key="3">
    <source>
        <dbReference type="EMBL" id="MED6120670.1"/>
    </source>
</evidence>
<proteinExistence type="predicted"/>
<evidence type="ECO:0000259" key="2">
    <source>
        <dbReference type="PROSITE" id="PS50011"/>
    </source>
</evidence>
<dbReference type="PANTHER" id="PTHR48006:SF81">
    <property type="entry name" value="PROTEIN KINASE DOMAIN-CONTAINING PROTEIN"/>
    <property type="match status" value="1"/>
</dbReference>
<comment type="caution">
    <text evidence="3">The sequence shown here is derived from an EMBL/GenBank/DDBJ whole genome shotgun (WGS) entry which is preliminary data.</text>
</comment>
<feature type="domain" description="Protein kinase" evidence="2">
    <location>
        <begin position="1"/>
        <end position="115"/>
    </location>
</feature>
<dbReference type="Proteomes" id="UP001341840">
    <property type="component" value="Unassembled WGS sequence"/>
</dbReference>
<dbReference type="SUPFAM" id="SSF56112">
    <property type="entry name" value="Protein kinase-like (PK-like)"/>
    <property type="match status" value="1"/>
</dbReference>
<dbReference type="PROSITE" id="PS50011">
    <property type="entry name" value="PROTEIN_KINASE_DOM"/>
    <property type="match status" value="1"/>
</dbReference>
<dbReference type="PANTHER" id="PTHR48006">
    <property type="entry name" value="LEUCINE-RICH REPEAT-CONTAINING PROTEIN DDB_G0281931-RELATED"/>
    <property type="match status" value="1"/>
</dbReference>
<sequence length="171" mass="19250">MAPEYAMHGQLTDKADIYSFGIVAFEIVSGKSNTTNRHDDEGAFVLLDWARLLREKGDIMEIVDRRLLLDSKLKKEEVMVMIDVAFLCTNVSPTLRPTMSSVVSMLEGKTIVPKLVSDSFDEKKLEALQMYYNQDHQSTSTMEVPLTSSSTSTAQDLYSVHLNSSYLESRN</sequence>
<organism evidence="3 4">
    <name type="scientific">Stylosanthes scabra</name>
    <dbReference type="NCBI Taxonomy" id="79078"/>
    <lineage>
        <taxon>Eukaryota</taxon>
        <taxon>Viridiplantae</taxon>
        <taxon>Streptophyta</taxon>
        <taxon>Embryophyta</taxon>
        <taxon>Tracheophyta</taxon>
        <taxon>Spermatophyta</taxon>
        <taxon>Magnoliopsida</taxon>
        <taxon>eudicotyledons</taxon>
        <taxon>Gunneridae</taxon>
        <taxon>Pentapetalae</taxon>
        <taxon>rosids</taxon>
        <taxon>fabids</taxon>
        <taxon>Fabales</taxon>
        <taxon>Fabaceae</taxon>
        <taxon>Papilionoideae</taxon>
        <taxon>50 kb inversion clade</taxon>
        <taxon>dalbergioids sensu lato</taxon>
        <taxon>Dalbergieae</taxon>
        <taxon>Pterocarpus clade</taxon>
        <taxon>Stylosanthes</taxon>
    </lineage>
</organism>
<comment type="subcellular location">
    <subcellularLocation>
        <location evidence="1">Membrane</location>
        <topology evidence="1">Single-pass type I membrane protein</topology>
    </subcellularLocation>
</comment>
<dbReference type="Gene3D" id="1.10.510.10">
    <property type="entry name" value="Transferase(Phosphotransferase) domain 1"/>
    <property type="match status" value="1"/>
</dbReference>
<name>A0ABU6R9M6_9FABA</name>
<dbReference type="InterPro" id="IPR000719">
    <property type="entry name" value="Prot_kinase_dom"/>
</dbReference>
<gene>
    <name evidence="3" type="ORF">PIB30_023136</name>
</gene>
<accession>A0ABU6R9M6</accession>
<evidence type="ECO:0000313" key="4">
    <source>
        <dbReference type="Proteomes" id="UP001341840"/>
    </source>
</evidence>
<reference evidence="3 4" key="1">
    <citation type="journal article" date="2023" name="Plants (Basel)">
        <title>Bridging the Gap: Combining Genomics and Transcriptomics Approaches to Understand Stylosanthes scabra, an Orphan Legume from the Brazilian Caatinga.</title>
        <authorList>
            <person name="Ferreira-Neto J.R.C."/>
            <person name="da Silva M.D."/>
            <person name="Binneck E."/>
            <person name="de Melo N.F."/>
            <person name="da Silva R.H."/>
            <person name="de Melo A.L.T.M."/>
            <person name="Pandolfi V."/>
            <person name="Bustamante F.O."/>
            <person name="Brasileiro-Vidal A.C."/>
            <person name="Benko-Iseppon A.M."/>
        </authorList>
    </citation>
    <scope>NUCLEOTIDE SEQUENCE [LARGE SCALE GENOMIC DNA]</scope>
    <source>
        <tissue evidence="3">Leaves</tissue>
    </source>
</reference>
<dbReference type="InterPro" id="IPR001245">
    <property type="entry name" value="Ser-Thr/Tyr_kinase_cat_dom"/>
</dbReference>
<evidence type="ECO:0000256" key="1">
    <source>
        <dbReference type="ARBA" id="ARBA00004479"/>
    </source>
</evidence>
<dbReference type="Pfam" id="PF07714">
    <property type="entry name" value="PK_Tyr_Ser-Thr"/>
    <property type="match status" value="1"/>
</dbReference>